<sequence length="169" mass="19264">MVNRREPCTLLLRGWYPRRPRHHTTNGHVEIDRLHSGIHEGGDQFVMFNYSKVLYNGLFFSPEREFLTAAIIASQSHLNGTVRCRCYKKAFSVIGRSSKTEKLYDMEEPSMDEIGDFSPSETGGFIGVQARFQPQLVSLGRVGGIYRGSLTSDERSFLSQNEWSLTRVL</sequence>
<dbReference type="Pfam" id="PF20979">
    <property type="entry name" value="Arginosuc_syn_C"/>
    <property type="match status" value="1"/>
</dbReference>
<accession>A0ABR4B5N5</accession>
<gene>
    <name evidence="9" type="ORF">ABVK25_006478</name>
</gene>
<evidence type="ECO:0000313" key="10">
    <source>
        <dbReference type="Proteomes" id="UP001590951"/>
    </source>
</evidence>
<name>A0ABR4B5N5_9LECA</name>
<evidence type="ECO:0000256" key="7">
    <source>
        <dbReference type="ARBA" id="ARBA00022840"/>
    </source>
</evidence>
<keyword evidence="6" id="KW-0547">Nucleotide-binding</keyword>
<protein>
    <recommendedName>
        <fullName evidence="2">argininosuccinate synthase</fullName>
        <ecNumber evidence="2">6.3.4.5</ecNumber>
    </recommendedName>
</protein>
<evidence type="ECO:0000256" key="6">
    <source>
        <dbReference type="ARBA" id="ARBA00022741"/>
    </source>
</evidence>
<keyword evidence="3" id="KW-0055">Arginine biosynthesis</keyword>
<dbReference type="Proteomes" id="UP001590951">
    <property type="component" value="Unassembled WGS sequence"/>
</dbReference>
<evidence type="ECO:0000256" key="4">
    <source>
        <dbReference type="ARBA" id="ARBA00022598"/>
    </source>
</evidence>
<keyword evidence="4" id="KW-0436">Ligase</keyword>
<dbReference type="InterPro" id="IPR001518">
    <property type="entry name" value="Arginosuc_synth"/>
</dbReference>
<comment type="pathway">
    <text evidence="1">Amino-acid biosynthesis; L-arginine biosynthesis; L-arginine from L-ornithine and carbamoyl phosphate: step 2/3.</text>
</comment>
<dbReference type="SUPFAM" id="SSF69864">
    <property type="entry name" value="Argininosuccinate synthetase, C-terminal domain"/>
    <property type="match status" value="1"/>
</dbReference>
<dbReference type="InterPro" id="IPR048268">
    <property type="entry name" value="Arginosuc_syn_C"/>
</dbReference>
<organism evidence="9 10">
    <name type="scientific">Lepraria finkii</name>
    <dbReference type="NCBI Taxonomy" id="1340010"/>
    <lineage>
        <taxon>Eukaryota</taxon>
        <taxon>Fungi</taxon>
        <taxon>Dikarya</taxon>
        <taxon>Ascomycota</taxon>
        <taxon>Pezizomycotina</taxon>
        <taxon>Lecanoromycetes</taxon>
        <taxon>OSLEUM clade</taxon>
        <taxon>Lecanoromycetidae</taxon>
        <taxon>Lecanorales</taxon>
        <taxon>Lecanorineae</taxon>
        <taxon>Stereocaulaceae</taxon>
        <taxon>Lepraria</taxon>
    </lineage>
</organism>
<keyword evidence="7" id="KW-0067">ATP-binding</keyword>
<evidence type="ECO:0000256" key="5">
    <source>
        <dbReference type="ARBA" id="ARBA00022605"/>
    </source>
</evidence>
<evidence type="ECO:0000313" key="9">
    <source>
        <dbReference type="EMBL" id="KAL2053154.1"/>
    </source>
</evidence>
<dbReference type="Gene3D" id="3.90.1260.10">
    <property type="entry name" value="Argininosuccinate synthetase, chain A, domain 2"/>
    <property type="match status" value="1"/>
</dbReference>
<evidence type="ECO:0000256" key="1">
    <source>
        <dbReference type="ARBA" id="ARBA00004967"/>
    </source>
</evidence>
<proteinExistence type="predicted"/>
<dbReference type="PANTHER" id="PTHR11587:SF2">
    <property type="entry name" value="ARGININOSUCCINATE SYNTHASE"/>
    <property type="match status" value="1"/>
</dbReference>
<dbReference type="InterPro" id="IPR024074">
    <property type="entry name" value="AS_cat/multimer_dom_body"/>
</dbReference>
<dbReference type="EC" id="6.3.4.5" evidence="2"/>
<keyword evidence="10" id="KW-1185">Reference proteome</keyword>
<keyword evidence="5" id="KW-0028">Amino-acid biosynthesis</keyword>
<feature type="domain" description="Arginosuccinate synthase C-terminal" evidence="8">
    <location>
        <begin position="44"/>
        <end position="130"/>
    </location>
</feature>
<dbReference type="EMBL" id="JBHFEH010000022">
    <property type="protein sequence ID" value="KAL2053154.1"/>
    <property type="molecule type" value="Genomic_DNA"/>
</dbReference>
<evidence type="ECO:0000259" key="8">
    <source>
        <dbReference type="Pfam" id="PF20979"/>
    </source>
</evidence>
<dbReference type="PANTHER" id="PTHR11587">
    <property type="entry name" value="ARGININOSUCCINATE SYNTHASE"/>
    <property type="match status" value="1"/>
</dbReference>
<evidence type="ECO:0000256" key="3">
    <source>
        <dbReference type="ARBA" id="ARBA00022571"/>
    </source>
</evidence>
<reference evidence="9 10" key="1">
    <citation type="submission" date="2024-09" db="EMBL/GenBank/DDBJ databases">
        <title>Rethinking Asexuality: The Enigmatic Case of Functional Sexual Genes in Lepraria (Stereocaulaceae).</title>
        <authorList>
            <person name="Doellman M."/>
            <person name="Sun Y."/>
            <person name="Barcenas-Pena A."/>
            <person name="Lumbsch H.T."/>
            <person name="Grewe F."/>
        </authorList>
    </citation>
    <scope>NUCLEOTIDE SEQUENCE [LARGE SCALE GENOMIC DNA]</scope>
    <source>
        <strain evidence="9 10">Grewe 0041</strain>
    </source>
</reference>
<comment type="caution">
    <text evidence="9">The sequence shown here is derived from an EMBL/GenBank/DDBJ whole genome shotgun (WGS) entry which is preliminary data.</text>
</comment>
<evidence type="ECO:0000256" key="2">
    <source>
        <dbReference type="ARBA" id="ARBA00012286"/>
    </source>
</evidence>